<accession>A0A914E1B1</accession>
<dbReference type="PANTHER" id="PTHR15045">
    <property type="entry name" value="FUCOSE-1-PHOSPHATE GUANYLYLTRANSFERASE"/>
    <property type="match status" value="1"/>
</dbReference>
<keyword evidence="2" id="KW-0547">Nucleotide-binding</keyword>
<dbReference type="InterPro" id="IPR012887">
    <property type="entry name" value="GDP_fucose_pyrophosphorylase"/>
</dbReference>
<evidence type="ECO:0000256" key="2">
    <source>
        <dbReference type="ARBA" id="ARBA00022741"/>
    </source>
</evidence>
<dbReference type="PANTHER" id="PTHR15045:SF1">
    <property type="entry name" value="FUCOSE-1-PHOSPHATE GUANYLYLTRANSFERASE"/>
    <property type="match status" value="1"/>
</dbReference>
<evidence type="ECO:0000256" key="1">
    <source>
        <dbReference type="ARBA" id="ARBA00022679"/>
    </source>
</evidence>
<dbReference type="AlphaFoldDB" id="A0A914E1B1"/>
<dbReference type="GO" id="GO:0000166">
    <property type="term" value="F:nucleotide binding"/>
    <property type="evidence" value="ECO:0007669"/>
    <property type="project" value="UniProtKB-KW"/>
</dbReference>
<dbReference type="Proteomes" id="UP000887540">
    <property type="component" value="Unplaced"/>
</dbReference>
<dbReference type="GO" id="GO:0042350">
    <property type="term" value="P:GDP-L-fucose biosynthetic process"/>
    <property type="evidence" value="ECO:0007669"/>
    <property type="project" value="UniProtKB-ARBA"/>
</dbReference>
<evidence type="ECO:0000313" key="4">
    <source>
        <dbReference type="Proteomes" id="UP000887540"/>
    </source>
</evidence>
<dbReference type="Pfam" id="PF07959">
    <property type="entry name" value="Fucose_pyrophosphorylase"/>
    <property type="match status" value="1"/>
</dbReference>
<evidence type="ECO:0000259" key="3">
    <source>
        <dbReference type="Pfam" id="PF07959"/>
    </source>
</evidence>
<dbReference type="WBParaSite" id="ACRNAN_scaffold4798.g27802.t1">
    <property type="protein sequence ID" value="ACRNAN_scaffold4798.g27802.t1"/>
    <property type="gene ID" value="ACRNAN_scaffold4798.g27802"/>
</dbReference>
<keyword evidence="1" id="KW-0808">Transferase</keyword>
<name>A0A914E1B1_9BILA</name>
<sequence>MKDRPDLVHICQGHEKWDALVLTAGNEKHVEAFQVQIKNEPGIYKLVERVFVIKDEPENVKIGSGGATLHCLDKLYKEFNENLYNLRIILIHSGGYSQRLPHVSALGKVFLLMPNGLTFLEMKIRSYENVLRHMSSGILICASDTFEWFSSIDLEKSGDFTLFAHESTIEIAEQHGVYIVDGNSSLKSVLQKPSEEEMKNTNAIQENGLALTDGCYIIHKNIIQRLLELRKKNGNVSCEVCAYGDFMRPLGSEPILDYLNVKDQELAFWRSELKNSLTNLNTIVINLGPQSFFHLGTIDEMLRHFDPNSIFGKKFLRKYECSNILYSDIEHPEMINPKTFVQYCAIKDKSQKFEVVWS</sequence>
<reference evidence="5" key="1">
    <citation type="submission" date="2022-11" db="UniProtKB">
        <authorList>
            <consortium name="WormBaseParasite"/>
        </authorList>
    </citation>
    <scope>IDENTIFICATION</scope>
</reference>
<dbReference type="GO" id="GO:0016772">
    <property type="term" value="F:transferase activity, transferring phosphorus-containing groups"/>
    <property type="evidence" value="ECO:0007669"/>
    <property type="project" value="InterPro"/>
</dbReference>
<organism evidence="4 5">
    <name type="scientific">Acrobeloides nanus</name>
    <dbReference type="NCBI Taxonomy" id="290746"/>
    <lineage>
        <taxon>Eukaryota</taxon>
        <taxon>Metazoa</taxon>
        <taxon>Ecdysozoa</taxon>
        <taxon>Nematoda</taxon>
        <taxon>Chromadorea</taxon>
        <taxon>Rhabditida</taxon>
        <taxon>Tylenchina</taxon>
        <taxon>Cephalobomorpha</taxon>
        <taxon>Cephaloboidea</taxon>
        <taxon>Cephalobidae</taxon>
        <taxon>Acrobeloides</taxon>
    </lineage>
</organism>
<feature type="domain" description="GDP-fucose pyrophosphorylase" evidence="3">
    <location>
        <begin position="81"/>
        <end position="348"/>
    </location>
</feature>
<proteinExistence type="predicted"/>
<protein>
    <submittedName>
        <fullName evidence="5">L-fucokinase domain-containing protein</fullName>
    </submittedName>
</protein>
<keyword evidence="4" id="KW-1185">Reference proteome</keyword>
<evidence type="ECO:0000313" key="5">
    <source>
        <dbReference type="WBParaSite" id="ACRNAN_scaffold4798.g27802.t1"/>
    </source>
</evidence>